<dbReference type="SUPFAM" id="SSF56935">
    <property type="entry name" value="Porins"/>
    <property type="match status" value="1"/>
</dbReference>
<protein>
    <submittedName>
        <fullName evidence="3">TonB-dependent receptor</fullName>
    </submittedName>
</protein>
<gene>
    <name evidence="3" type="ORF">CUN48_18040</name>
</gene>
<reference evidence="3 4" key="1">
    <citation type="submission" date="2017-11" db="EMBL/GenBank/DDBJ databases">
        <title>Evolution of Phototrophy in the Chloroflexi Phylum Driven by Horizontal Gene Transfer.</title>
        <authorList>
            <person name="Ward L.M."/>
            <person name="Hemp J."/>
            <person name="Shih P.M."/>
            <person name="Mcglynn S.E."/>
            <person name="Fischer W."/>
        </authorList>
    </citation>
    <scope>NUCLEOTIDE SEQUENCE [LARGE SCALE GENOMIC DNA]</scope>
    <source>
        <strain evidence="3">JP3_7</strain>
    </source>
</reference>
<name>A0A2M8Q748_9CHLR</name>
<evidence type="ECO:0000259" key="2">
    <source>
        <dbReference type="Pfam" id="PF25183"/>
    </source>
</evidence>
<comment type="caution">
    <text evidence="3">The sequence shown here is derived from an EMBL/GenBank/DDBJ whole genome shotgun (WGS) entry which is preliminary data.</text>
</comment>
<keyword evidence="3" id="KW-0675">Receptor</keyword>
<dbReference type="GO" id="GO:0009279">
    <property type="term" value="C:cell outer membrane"/>
    <property type="evidence" value="ECO:0007669"/>
    <property type="project" value="UniProtKB-SubCell"/>
</dbReference>
<keyword evidence="1" id="KW-0998">Cell outer membrane</keyword>
<feature type="non-terminal residue" evidence="3">
    <location>
        <position position="1"/>
    </location>
</feature>
<keyword evidence="1" id="KW-0812">Transmembrane</keyword>
<keyword evidence="1" id="KW-0472">Membrane</keyword>
<feature type="non-terminal residue" evidence="3">
    <location>
        <position position="139"/>
    </location>
</feature>
<sequence length="139" mass="15491">NTRLDGIDANDAVVPRLGLSLTAFNVDSIEEFRVITNGGKAEYGRNAGGQIEMITRSGTNQWHGNAFEFLRNTKLNANNFFNNLSGVARPKFIQNTFGASLGGPIRKEKWFIFGNWQSQRTAQEVVRTRTVLTNEARQG</sequence>
<dbReference type="EMBL" id="PGTN01000927">
    <property type="protein sequence ID" value="PJF45604.1"/>
    <property type="molecule type" value="Genomic_DNA"/>
</dbReference>
<comment type="similarity">
    <text evidence="1">Belongs to the TonB-dependent receptor family.</text>
</comment>
<dbReference type="PROSITE" id="PS52016">
    <property type="entry name" value="TONB_DEPENDENT_REC_3"/>
    <property type="match status" value="1"/>
</dbReference>
<dbReference type="InterPro" id="IPR057601">
    <property type="entry name" value="Oar-like_b-barrel"/>
</dbReference>
<keyword evidence="1" id="KW-1134">Transmembrane beta strand</keyword>
<evidence type="ECO:0000256" key="1">
    <source>
        <dbReference type="PROSITE-ProRule" id="PRU01360"/>
    </source>
</evidence>
<dbReference type="Pfam" id="PF25183">
    <property type="entry name" value="OMP_b-brl_4"/>
    <property type="match status" value="1"/>
</dbReference>
<comment type="subcellular location">
    <subcellularLocation>
        <location evidence="1">Cell outer membrane</location>
        <topology evidence="1">Multi-pass membrane protein</topology>
    </subcellularLocation>
</comment>
<keyword evidence="1" id="KW-0813">Transport</keyword>
<evidence type="ECO:0000313" key="4">
    <source>
        <dbReference type="Proteomes" id="UP000230790"/>
    </source>
</evidence>
<proteinExistence type="inferred from homology"/>
<dbReference type="Proteomes" id="UP000230790">
    <property type="component" value="Unassembled WGS sequence"/>
</dbReference>
<feature type="domain" description="TonB-dependent transporter Oar-like beta-barrel" evidence="2">
    <location>
        <begin position="54"/>
        <end position="139"/>
    </location>
</feature>
<accession>A0A2M8Q748</accession>
<evidence type="ECO:0000313" key="3">
    <source>
        <dbReference type="EMBL" id="PJF45604.1"/>
    </source>
</evidence>
<dbReference type="InterPro" id="IPR039426">
    <property type="entry name" value="TonB-dep_rcpt-like"/>
</dbReference>
<organism evidence="3 4">
    <name type="scientific">Candidatus Thermofonsia Clade 3 bacterium</name>
    <dbReference type="NCBI Taxonomy" id="2364212"/>
    <lineage>
        <taxon>Bacteria</taxon>
        <taxon>Bacillati</taxon>
        <taxon>Chloroflexota</taxon>
        <taxon>Candidatus Thermofontia</taxon>
        <taxon>Candidatus Thermofonsia Clade 3</taxon>
    </lineage>
</organism>
<dbReference type="AlphaFoldDB" id="A0A2M8Q748"/>